<sequence>MGGDDFDWNIDDELEIENYNSSSSCLTLPNGDAGEASSSTVLANSKVLDHFVNMGFSREMVSKVIQEYGEENEDKLLEELLSYKRLRCRCNFHALQFVPRIQAAYALLLKRFREHSGEEERKELEAYREIHVPTLSLLKWTTKKSPLLVKNNWNLLCILPSPCKLRSEGLCPLTPEESILMLGALGFNRKMHIFVVGFNLYGGGSRLVALTNLYPKLVTKENLLSSAELESFANYSSQLAALDFIGCTASDAFAMTNSGSQLSSLVSRE</sequence>
<dbReference type="InterPro" id="IPR019378">
    <property type="entry name" value="GDP-Fuc_O-FucTrfase"/>
</dbReference>
<dbReference type="Gene3D" id="1.10.8.10">
    <property type="entry name" value="DNA helicase RuvA subunit, C-terminal domain"/>
    <property type="match status" value="1"/>
</dbReference>
<keyword evidence="2" id="KW-0328">Glycosyltransferase</keyword>
<dbReference type="EMBL" id="KN671222">
    <property type="protein sequence ID" value="KHN00078.1"/>
    <property type="molecule type" value="Genomic_DNA"/>
</dbReference>
<protein>
    <recommendedName>
        <fullName evidence="6">O-fucosyltransferase family protein</fullName>
    </recommendedName>
</protein>
<gene>
    <name evidence="7" type="ORF">glysoja_040776</name>
</gene>
<dbReference type="GO" id="GO:0006004">
    <property type="term" value="P:fucose metabolic process"/>
    <property type="evidence" value="ECO:0007669"/>
    <property type="project" value="UniProtKB-KW"/>
</dbReference>
<proteinExistence type="inferred from homology"/>
<dbReference type="PANTHER" id="PTHR31933:SF9">
    <property type="entry name" value="O-FUCOSYLTRANSFERASE 2"/>
    <property type="match status" value="1"/>
</dbReference>
<dbReference type="Pfam" id="PF10250">
    <property type="entry name" value="O-FucT"/>
    <property type="match status" value="1"/>
</dbReference>
<evidence type="ECO:0000256" key="4">
    <source>
        <dbReference type="ARBA" id="ARBA00023253"/>
    </source>
</evidence>
<keyword evidence="5" id="KW-0119">Carbohydrate metabolism</keyword>
<comment type="similarity">
    <text evidence="1">Belongs to the glycosyltransferase GT106 family.</text>
</comment>
<evidence type="ECO:0000256" key="6">
    <source>
        <dbReference type="ARBA" id="ARBA00030350"/>
    </source>
</evidence>
<evidence type="ECO:0000256" key="5">
    <source>
        <dbReference type="ARBA" id="ARBA00023277"/>
    </source>
</evidence>
<reference evidence="7" key="1">
    <citation type="submission" date="2014-07" db="EMBL/GenBank/DDBJ databases">
        <title>Identification of a novel salt tolerance gene in wild soybean by whole-genome sequencing.</title>
        <authorList>
            <person name="Lam H.-M."/>
            <person name="Qi X."/>
            <person name="Li M.-W."/>
            <person name="Liu X."/>
            <person name="Xie M."/>
            <person name="Ni M."/>
            <person name="Xu X."/>
        </authorList>
    </citation>
    <scope>NUCLEOTIDE SEQUENCE [LARGE SCALE GENOMIC DNA]</scope>
    <source>
        <tissue evidence="7">Root</tissue>
    </source>
</reference>
<dbReference type="AlphaFoldDB" id="A0A0B2NXW9"/>
<name>A0A0B2NXW9_GLYSO</name>
<dbReference type="GO" id="GO:0016757">
    <property type="term" value="F:glycosyltransferase activity"/>
    <property type="evidence" value="ECO:0007669"/>
    <property type="project" value="UniProtKB-KW"/>
</dbReference>
<evidence type="ECO:0000313" key="7">
    <source>
        <dbReference type="EMBL" id="KHN00078.1"/>
    </source>
</evidence>
<dbReference type="Proteomes" id="UP000053555">
    <property type="component" value="Unassembled WGS sequence"/>
</dbReference>
<evidence type="ECO:0000256" key="2">
    <source>
        <dbReference type="ARBA" id="ARBA00022676"/>
    </source>
</evidence>
<evidence type="ECO:0000256" key="3">
    <source>
        <dbReference type="ARBA" id="ARBA00022679"/>
    </source>
</evidence>
<keyword evidence="4" id="KW-0294">Fucose metabolism</keyword>
<evidence type="ECO:0000256" key="1">
    <source>
        <dbReference type="ARBA" id="ARBA00007737"/>
    </source>
</evidence>
<dbReference type="InterPro" id="IPR052272">
    <property type="entry name" value="GT106_glycosyltransferase"/>
</dbReference>
<organism evidence="7">
    <name type="scientific">Glycine soja</name>
    <name type="common">Wild soybean</name>
    <dbReference type="NCBI Taxonomy" id="3848"/>
    <lineage>
        <taxon>Eukaryota</taxon>
        <taxon>Viridiplantae</taxon>
        <taxon>Streptophyta</taxon>
        <taxon>Embryophyta</taxon>
        <taxon>Tracheophyta</taxon>
        <taxon>Spermatophyta</taxon>
        <taxon>Magnoliopsida</taxon>
        <taxon>eudicotyledons</taxon>
        <taxon>Gunneridae</taxon>
        <taxon>Pentapetalae</taxon>
        <taxon>rosids</taxon>
        <taxon>fabids</taxon>
        <taxon>Fabales</taxon>
        <taxon>Fabaceae</taxon>
        <taxon>Papilionoideae</taxon>
        <taxon>50 kb inversion clade</taxon>
        <taxon>NPAAA clade</taxon>
        <taxon>indigoferoid/millettioid clade</taxon>
        <taxon>Phaseoleae</taxon>
        <taxon>Glycine</taxon>
        <taxon>Glycine subgen. Soja</taxon>
    </lineage>
</organism>
<accession>A0A0B2NXW9</accession>
<keyword evidence="3" id="KW-0808">Transferase</keyword>
<dbReference type="PANTHER" id="PTHR31933">
    <property type="entry name" value="O-FUCOSYLTRANSFERASE 2-RELATED"/>
    <property type="match status" value="1"/>
</dbReference>